<evidence type="ECO:0000313" key="2">
    <source>
        <dbReference type="Proteomes" id="UP000602260"/>
    </source>
</evidence>
<evidence type="ECO:0000313" key="1">
    <source>
        <dbReference type="EMBL" id="MBC5716882.1"/>
    </source>
</evidence>
<dbReference type="RefSeq" id="WP_186878215.1">
    <property type="nucleotide sequence ID" value="NZ_JACOPN010000003.1"/>
</dbReference>
<keyword evidence="2" id="KW-1185">Reference proteome</keyword>
<protein>
    <submittedName>
        <fullName evidence="1">Uncharacterized protein</fullName>
    </submittedName>
</protein>
<dbReference type="AlphaFoldDB" id="A0A8J6M4J1"/>
<comment type="caution">
    <text evidence="1">The sequence shown here is derived from an EMBL/GenBank/DDBJ whole genome shotgun (WGS) entry which is preliminary data.</text>
</comment>
<sequence length="137" mass="16313">MYPRTIIDSLSAVPNRDQLTHKDLHAHFSTGQSILLSGSGRDKKYGYRNGIQTDLGDIRYDVWRDLVRELIVRSHEEDLFDKLLEWEKEHTYWLKTKAELEHYTLELYAARIFDNPKWVDYEAFAKHYGYQPQSYEG</sequence>
<name>A0A8J6M4J1_9FIRM</name>
<accession>A0A8J6M4J1</accession>
<organism evidence="1 2">
    <name type="scientific">Flintibacter faecis</name>
    <dbReference type="NCBI Taxonomy" id="2763047"/>
    <lineage>
        <taxon>Bacteria</taxon>
        <taxon>Bacillati</taxon>
        <taxon>Bacillota</taxon>
        <taxon>Clostridia</taxon>
        <taxon>Eubacteriales</taxon>
        <taxon>Flintibacter</taxon>
    </lineage>
</organism>
<dbReference type="EMBL" id="JACOPN010000003">
    <property type="protein sequence ID" value="MBC5716882.1"/>
    <property type="molecule type" value="Genomic_DNA"/>
</dbReference>
<dbReference type="Proteomes" id="UP000602260">
    <property type="component" value="Unassembled WGS sequence"/>
</dbReference>
<proteinExistence type="predicted"/>
<gene>
    <name evidence="1" type="ORF">H8S55_06080</name>
</gene>
<reference evidence="1" key="1">
    <citation type="submission" date="2020-08" db="EMBL/GenBank/DDBJ databases">
        <title>Genome public.</title>
        <authorList>
            <person name="Liu C."/>
            <person name="Sun Q."/>
        </authorList>
    </citation>
    <scope>NUCLEOTIDE SEQUENCE</scope>
    <source>
        <strain evidence="1">BX5</strain>
    </source>
</reference>